<comment type="caution">
    <text evidence="1">The sequence shown here is derived from an EMBL/GenBank/DDBJ whole genome shotgun (WGS) entry which is preliminary data.</text>
</comment>
<name>A0ABN9YH50_9DINO</name>
<feature type="non-terminal residue" evidence="1">
    <location>
        <position position="175"/>
    </location>
</feature>
<dbReference type="EMBL" id="CAUYUJ010022447">
    <property type="protein sequence ID" value="CAK0910689.1"/>
    <property type="molecule type" value="Genomic_DNA"/>
</dbReference>
<keyword evidence="2" id="KW-1185">Reference proteome</keyword>
<evidence type="ECO:0000313" key="2">
    <source>
        <dbReference type="Proteomes" id="UP001189429"/>
    </source>
</evidence>
<evidence type="ECO:0000313" key="1">
    <source>
        <dbReference type="EMBL" id="CAK0910689.1"/>
    </source>
</evidence>
<protein>
    <submittedName>
        <fullName evidence="1">Uncharacterized protein</fullName>
    </submittedName>
</protein>
<gene>
    <name evidence="1" type="ORF">PCOR1329_LOCUS84806</name>
</gene>
<proteinExistence type="predicted"/>
<reference evidence="1" key="1">
    <citation type="submission" date="2023-10" db="EMBL/GenBank/DDBJ databases">
        <authorList>
            <person name="Chen Y."/>
            <person name="Shah S."/>
            <person name="Dougan E. K."/>
            <person name="Thang M."/>
            <person name="Chan C."/>
        </authorList>
    </citation>
    <scope>NUCLEOTIDE SEQUENCE [LARGE SCALE GENOMIC DNA]</scope>
</reference>
<dbReference type="Proteomes" id="UP001189429">
    <property type="component" value="Unassembled WGS sequence"/>
</dbReference>
<organism evidence="1 2">
    <name type="scientific">Prorocentrum cordatum</name>
    <dbReference type="NCBI Taxonomy" id="2364126"/>
    <lineage>
        <taxon>Eukaryota</taxon>
        <taxon>Sar</taxon>
        <taxon>Alveolata</taxon>
        <taxon>Dinophyceae</taxon>
        <taxon>Prorocentrales</taxon>
        <taxon>Prorocentraceae</taxon>
        <taxon>Prorocentrum</taxon>
    </lineage>
</organism>
<sequence length="175" mass="19798">MMLRMTTPANGLRHDRHGAHITVTWRDLAGVAVALSHWRQKSQSVMNFMILLTHQAADWVAKGDLTSQQMLNIAQSAARLHVPPEDMQRLVDAIESCIVTRGLRLNDVDKRQWGEVQQWCPPQRQGGIASYAYGEEMQYDAWGHYAAQQPWDKQAWSPEHGAAAWARGGGHNWYG</sequence>
<accession>A0ABN9YH50</accession>